<feature type="non-terminal residue" evidence="3">
    <location>
        <position position="1"/>
    </location>
</feature>
<dbReference type="InterPro" id="IPR006119">
    <property type="entry name" value="Resolv_N"/>
</dbReference>
<evidence type="ECO:0008006" key="5">
    <source>
        <dbReference type="Google" id="ProtNLM"/>
    </source>
</evidence>
<dbReference type="GO" id="GO:0000150">
    <property type="term" value="F:DNA strand exchange activity"/>
    <property type="evidence" value="ECO:0007669"/>
    <property type="project" value="InterPro"/>
</dbReference>
<dbReference type="EMBL" id="PCRK01000137">
    <property type="protein sequence ID" value="PIP18962.1"/>
    <property type="molecule type" value="Genomic_DNA"/>
</dbReference>
<evidence type="ECO:0000259" key="2">
    <source>
        <dbReference type="PROSITE" id="PS51737"/>
    </source>
</evidence>
<dbReference type="Proteomes" id="UP000231292">
    <property type="component" value="Unassembled WGS sequence"/>
</dbReference>
<dbReference type="Gene3D" id="3.90.1750.20">
    <property type="entry name" value="Putative Large Serine Recombinase, Chain B, Domain 2"/>
    <property type="match status" value="1"/>
</dbReference>
<gene>
    <name evidence="3" type="ORF">COX41_05435</name>
</gene>
<dbReference type="InterPro" id="IPR038109">
    <property type="entry name" value="DNA_bind_recomb_sf"/>
</dbReference>
<name>A0A2G9YIG9_9BACT</name>
<dbReference type="InterPro" id="IPR036162">
    <property type="entry name" value="Resolvase-like_N_sf"/>
</dbReference>
<dbReference type="PANTHER" id="PTHR30461">
    <property type="entry name" value="DNA-INVERTASE FROM LAMBDOID PROPHAGE"/>
    <property type="match status" value="1"/>
</dbReference>
<dbReference type="GO" id="GO:0003677">
    <property type="term" value="F:DNA binding"/>
    <property type="evidence" value="ECO:0007669"/>
    <property type="project" value="InterPro"/>
</dbReference>
<dbReference type="SUPFAM" id="SSF53041">
    <property type="entry name" value="Resolvase-like"/>
    <property type="match status" value="1"/>
</dbReference>
<dbReference type="PANTHER" id="PTHR30461:SF23">
    <property type="entry name" value="DNA RECOMBINASE-RELATED"/>
    <property type="match status" value="1"/>
</dbReference>
<reference evidence="3 4" key="1">
    <citation type="submission" date="2017-09" db="EMBL/GenBank/DDBJ databases">
        <title>Depth-based differentiation of microbial function through sediment-hosted aquifers and enrichment of novel symbionts in the deep terrestrial subsurface.</title>
        <authorList>
            <person name="Probst A.J."/>
            <person name="Ladd B."/>
            <person name="Jarett J.K."/>
            <person name="Geller-Mcgrath D.E."/>
            <person name="Sieber C.M."/>
            <person name="Emerson J.B."/>
            <person name="Anantharaman K."/>
            <person name="Thomas B.C."/>
            <person name="Malmstrom R."/>
            <person name="Stieglmeier M."/>
            <person name="Klingl A."/>
            <person name="Woyke T."/>
            <person name="Ryan C.M."/>
            <person name="Banfield J.F."/>
        </authorList>
    </citation>
    <scope>NUCLEOTIDE SEQUENCE [LARGE SCALE GENOMIC DNA]</scope>
    <source>
        <strain evidence="3">CG23_combo_of_CG06-09_8_20_14_all_41_10</strain>
    </source>
</reference>
<evidence type="ECO:0000313" key="4">
    <source>
        <dbReference type="Proteomes" id="UP000231292"/>
    </source>
</evidence>
<evidence type="ECO:0000259" key="1">
    <source>
        <dbReference type="PROSITE" id="PS51736"/>
    </source>
</evidence>
<dbReference type="Gene3D" id="3.40.50.1390">
    <property type="entry name" value="Resolvase, N-terminal catalytic domain"/>
    <property type="match status" value="1"/>
</dbReference>
<evidence type="ECO:0000313" key="3">
    <source>
        <dbReference type="EMBL" id="PIP18962.1"/>
    </source>
</evidence>
<feature type="domain" description="Resolvase/invertase-type recombinase catalytic" evidence="1">
    <location>
        <begin position="1"/>
        <end position="143"/>
    </location>
</feature>
<feature type="non-terminal residue" evidence="3">
    <location>
        <position position="453"/>
    </location>
</feature>
<dbReference type="InterPro" id="IPR011109">
    <property type="entry name" value="DNA_bind_recombinase_dom"/>
</dbReference>
<dbReference type="SMART" id="SM00857">
    <property type="entry name" value="Resolvase"/>
    <property type="match status" value="1"/>
</dbReference>
<proteinExistence type="predicted"/>
<comment type="caution">
    <text evidence="3">The sequence shown here is derived from an EMBL/GenBank/DDBJ whole genome shotgun (WGS) entry which is preliminary data.</text>
</comment>
<dbReference type="Pfam" id="PF07508">
    <property type="entry name" value="Recombinase"/>
    <property type="match status" value="1"/>
</dbReference>
<dbReference type="PROSITE" id="PS51737">
    <property type="entry name" value="RECOMBINASE_DNA_BIND"/>
    <property type="match status" value="1"/>
</dbReference>
<dbReference type="InterPro" id="IPR050639">
    <property type="entry name" value="SSR_resolvase"/>
</dbReference>
<protein>
    <recommendedName>
        <fullName evidence="5">Recombinase family protein</fullName>
    </recommendedName>
</protein>
<sequence length="453" mass="52472">IRVSTEEQAKEGYSLAAQTDKIVEYIKGKGWTYSQIYNDDGYSAAGRRRPALEKMLADAAERQFEAVLVYRIDRLSRNLKDLIEIVEELAKNGAGFKSITELIDTTTPEGRLMFHQFGSFAQYERELIIQRTTMGIHKRLKSGLWPGGYAPFGYKLVDSKLQIVEKEARIVRLIFDLYLQKKYGVVNIARYLNVEGIKSKTGKKWKFTVVHHILTNPTYTGVIARGGERVTGAHKPIIKEETFEQVKEALPLRKLKPRVFVSPNLFTGFIFYGCGAPMHMSYPGSESKAKYKYYACSRRLDYKDCALQYIRADILEKSVINELKKLSENKPRIQTIVNDLKEENRKALPSLKRDQQKFSRKIISFTKEKNGLLKWMSQKAAKPYTLNVLNERFEKIALELNDLTHSRWQVEEELRKRLHFGLSSEKVSQYLKNVVETFADFDRQEKKRILLEV</sequence>
<organism evidence="3 4">
    <name type="scientific">Candidatus Sherwoodlollariibacterium unditelluris</name>
    <dbReference type="NCBI Taxonomy" id="1974757"/>
    <lineage>
        <taxon>Bacteria</taxon>
        <taxon>Pseudomonadati</taxon>
        <taxon>Candidatus Omnitrophota</taxon>
        <taxon>Candidatus Sherwoodlollariibacterium</taxon>
    </lineage>
</organism>
<feature type="domain" description="Recombinase" evidence="2">
    <location>
        <begin position="151"/>
        <end position="256"/>
    </location>
</feature>
<dbReference type="PROSITE" id="PS51736">
    <property type="entry name" value="RECOMBINASES_3"/>
    <property type="match status" value="1"/>
</dbReference>
<dbReference type="Pfam" id="PF13408">
    <property type="entry name" value="Zn_ribbon_recom"/>
    <property type="match status" value="1"/>
</dbReference>
<dbReference type="Pfam" id="PF00239">
    <property type="entry name" value="Resolvase"/>
    <property type="match status" value="1"/>
</dbReference>
<dbReference type="AlphaFoldDB" id="A0A2G9YIG9"/>
<dbReference type="InterPro" id="IPR025827">
    <property type="entry name" value="Zn_ribbon_recom_dom"/>
</dbReference>
<accession>A0A2G9YIG9</accession>
<dbReference type="CDD" id="cd03768">
    <property type="entry name" value="SR_ResInv"/>
    <property type="match status" value="1"/>
</dbReference>